<dbReference type="Pfam" id="PF00517">
    <property type="entry name" value="GP41"/>
    <property type="match status" value="1"/>
</dbReference>
<feature type="domain" description="Human immunodeficiency virus 1 envelope glycoprotein Gp120" evidence="34">
    <location>
        <begin position="139"/>
        <end position="493"/>
    </location>
</feature>
<dbReference type="Gene3D" id="1.20.5.490">
    <property type="entry name" value="Single helix bin"/>
    <property type="match status" value="1"/>
</dbReference>
<evidence type="ECO:0000256" key="15">
    <source>
        <dbReference type="ARBA" id="ARBA00022703"/>
    </source>
</evidence>
<evidence type="ECO:0000313" key="45">
    <source>
        <dbReference type="EMBL" id="ACS67171.1"/>
    </source>
</evidence>
<evidence type="ECO:0000259" key="35">
    <source>
        <dbReference type="Pfam" id="PF00517"/>
    </source>
</evidence>
<evidence type="ECO:0000313" key="42">
    <source>
        <dbReference type="EMBL" id="ACS67168.1"/>
    </source>
</evidence>
<dbReference type="EMBL" id="FJ443176">
    <property type="protein sequence ID" value="ACS66931.1"/>
    <property type="molecule type" value="Genomic_DNA"/>
</dbReference>
<evidence type="ECO:0000256" key="24">
    <source>
        <dbReference type="ARBA" id="ARBA00023054"/>
    </source>
</evidence>
<dbReference type="InterPro" id="IPR036377">
    <property type="entry name" value="Gp120_core_sf"/>
</dbReference>
<reference evidence="36" key="2">
    <citation type="journal article" date="2009" name="J. Virol.">
        <title>Quantitating the multiplicity of infection with human immunodeficiency virus type 1 subtype C reveals a non-poisson distribution of transmitted variants.</title>
        <authorList>
            <consortium name="CAPRISA Acute Infection Study Team"/>
            <consortium name="Center for HIV-AIDS Vaccine Immunology Consortium"/>
            <person name="Abrahams M.R."/>
            <person name="Anderson J.A."/>
            <person name="Giorgi E.E."/>
            <person name="Seoighe C."/>
            <person name="Mlisana K."/>
            <person name="Ping L.H."/>
            <person name="Athreya G.S."/>
            <person name="Treurnicht F.K."/>
            <person name="Keele B.F."/>
            <person name="Wood N."/>
            <person name="Salazar-Gonzalez J.F."/>
            <person name="Bhattacharya T."/>
            <person name="Chu H."/>
            <person name="Hoffman I."/>
            <person name="Galvin S."/>
            <person name="Mapanje C."/>
            <person name="Kazembe P."/>
            <person name="Thebus R."/>
            <person name="Fiscus S."/>
            <person name="Hide W."/>
            <person name="Cohen M.S."/>
            <person name="Karim S.A."/>
            <person name="Haynes B.F."/>
            <person name="Shaw G.M."/>
            <person name="Hahn B.H."/>
            <person name="Korber B.T."/>
            <person name="Swanstrom R."/>
            <person name="Williamson C."/>
        </authorList>
    </citation>
    <scope>NUCLEOTIDE SEQUENCE</scope>
    <source>
        <strain evidence="44">CAP84.1.00A10</strain>
        <strain evidence="42">CAP84.1.00A3</strain>
        <strain evidence="46">CAP84.1.00C5</strain>
        <strain evidence="47">CAP84.1.00D1</strain>
        <strain evidence="38">CAP84.1.00D10</strain>
        <strain evidence="39">CAP84.1.00D11</strain>
        <strain evidence="45">CAP84.1.00E5</strain>
        <strain evidence="37">CAP84.1.00E9</strain>
        <strain evidence="40">CAP84.1.00F12</strain>
        <strain evidence="43">CAP84.1.00F3</strain>
        <strain evidence="48">CAP84.1.00F7</strain>
        <strain evidence="36">CAP84.1.00G10</strain>
        <strain evidence="41">CAP84.1.00H3</strain>
    </source>
</reference>
<evidence type="ECO:0000313" key="47">
    <source>
        <dbReference type="EMBL" id="ACS67173.1"/>
    </source>
</evidence>
<feature type="disulfide bond" evidence="32">
    <location>
        <begin position="53"/>
        <end position="73"/>
    </location>
</feature>
<dbReference type="EMBL" id="FJ443454">
    <property type="protein sequence ID" value="ACS67175.1"/>
    <property type="molecule type" value="Genomic_DNA"/>
</dbReference>
<feature type="disulfide bond" evidence="32">
    <location>
        <begin position="580"/>
        <end position="586"/>
    </location>
</feature>
<dbReference type="GO" id="GO:0020002">
    <property type="term" value="C:host cell plasma membrane"/>
    <property type="evidence" value="ECO:0007669"/>
    <property type="project" value="UniProtKB-SubCell"/>
</dbReference>
<dbReference type="GO" id="GO:0005198">
    <property type="term" value="F:structural molecule activity"/>
    <property type="evidence" value="ECO:0007669"/>
    <property type="project" value="UniProtKB-UniRule"/>
</dbReference>
<feature type="disulfide bond" evidence="32">
    <location>
        <begin position="222"/>
        <end position="233"/>
    </location>
</feature>
<keyword evidence="13 32" id="KW-0165">Cleavage on pair of basic residues</keyword>
<evidence type="ECO:0000256" key="11">
    <source>
        <dbReference type="ARBA" id="ARBA00022581"/>
    </source>
</evidence>
<feature type="disulfide bond" evidence="32">
    <location>
        <begin position="212"/>
        <end position="241"/>
    </location>
</feature>
<evidence type="ECO:0000256" key="2">
    <source>
        <dbReference type="ARBA" id="ARBA00004433"/>
    </source>
</evidence>
<evidence type="ECO:0000256" key="10">
    <source>
        <dbReference type="ARBA" id="ARBA00022570"/>
    </source>
</evidence>
<dbReference type="GO" id="GO:0019031">
    <property type="term" value="C:viral envelope"/>
    <property type="evidence" value="ECO:0007669"/>
    <property type="project" value="UniProtKB-KW"/>
</dbReference>
<keyword evidence="25 32" id="KW-0472">Membrane</keyword>
<keyword evidence="29 32" id="KW-0899">Viral immunoevasion</keyword>
<dbReference type="EMBL" id="FJ443174">
    <property type="protein sequence ID" value="ACS66929.1"/>
    <property type="molecule type" value="Genomic_DNA"/>
</dbReference>
<dbReference type="EMBL" id="FJ443171">
    <property type="protein sequence ID" value="ACS66927.1"/>
    <property type="molecule type" value="Genomic_DNA"/>
</dbReference>
<comment type="function">
    <text evidence="32">Surface protein gp120: Attaches the virus to the host lymphoid cell by binding to the primary receptor CD4. This interaction induces a structural rearrangement creating a high affinity binding site for a chemokine coreceptor like CXCR4 and/or CCR5. Acts as a ligand for CD209/DC-SIGN and CLEC4M/DC-SIGNR, which are respectively found on dendritic cells (DCs), and on endothelial cells of liver sinusoids and lymph node sinuses. These interactions allow capture of viral particles at mucosal surfaces by these cells and subsequent transmission to permissive cells. HIV subverts the migration properties of dendritic cells to gain access to CD4+ T-cells in lymph nodes. Virus transmission to permissive T-cells occurs either in trans (without DCs infection, through viral capture and transmission), or in cis (following DCs productive infection, through the usual CD4-gp120 interaction), thereby inducing a robust infection. In trans infection, bound virions remain infectious over days and it is proposed that they are not degraded, but protected in non-lysosomal acidic organelles within the DCs close to the cell membrane thus contributing to the viral infectious potential during DCs' migration from the periphery to the lymphoid tissues. On arrival at lymphoid tissues, intact virions recycle back to DCs' cell surface allowing virus transmission to CD4+ T-cells.</text>
</comment>
<organismHost>
    <name type="scientific">Homo sapiens</name>
    <name type="common">Human</name>
    <dbReference type="NCBI Taxonomy" id="9606"/>
</organismHost>
<feature type="topological domain" description="Cytoplasmic" evidence="32">
    <location>
        <begin position="688"/>
        <end position="845"/>
    </location>
</feature>
<comment type="subunit">
    <text evidence="32">The mature envelope protein (Env) consists of a homotrimer of non-covalently associated gp120-gp41 heterodimers. The resulting complex protrudes from the virus surface as a spike. There seems to be as few as 10 spikes on the average virion. Surface protein gp120 interacts with host CD4, CCR5 and CXCR4. Gp120 also interacts with the C-type lectins CD209/DC-SIGN and CLEC4M/DC-SIGNR (collectively referred to as DC-SIGN(R)). Gp120 and gp41 interact with GalCer. Gp120 interacts with host ITGA4/ITGB7 complex; on CD4+ T-cells, this interaction results in rapid activation of integrin ITGAL/LFA-1, which facilitates efficient cell-to-cell spreading of HIV-1. Gp120 interacts with cell-associated heparan sulfate; this interaction increases virus infectivity on permissive cells and may be involved in infection of CD4- cells.</text>
</comment>
<comment type="PTM">
    <text evidence="32">Palmitoylation of the transmembrane protein and of Env polyprotein (prior to its proteolytic cleavage) is essential for their association with host cell membrane lipid rafts. Palmitoylation is therefore required for envelope trafficking to classical lipid rafts, but not for viral replication.</text>
</comment>
<feature type="transmembrane region" description="Helical" evidence="33">
    <location>
        <begin position="660"/>
        <end position="687"/>
    </location>
</feature>
<dbReference type="SUPFAM" id="SSF56502">
    <property type="entry name" value="gp120 core"/>
    <property type="match status" value="2"/>
</dbReference>
<accession>C6FXA4</accession>
<comment type="domain">
    <text evidence="32">The membrane proximal external region (MPER) present in gp41 is a tryptophan-rich region recognized by the antibodies 2F5, Z13, and 4E10. MPER seems to play a role in fusion.</text>
</comment>
<keyword evidence="17 32" id="KW-1161">Viral attachment to host cell</keyword>
<dbReference type="EMBL" id="FJ443452">
    <property type="protein sequence ID" value="ACS67173.1"/>
    <property type="molecule type" value="Genomic_DNA"/>
</dbReference>
<evidence type="ECO:0000256" key="5">
    <source>
        <dbReference type="ARBA" id="ARBA00004578"/>
    </source>
</evidence>
<keyword evidence="18 32" id="KW-0946">Virion</keyword>
<feature type="lipid moiety-binding region" description="S-palmitoyl cysteine; by host" evidence="32">
    <location>
        <position position="746"/>
    </location>
</feature>
<keyword evidence="26 32" id="KW-0564">Palmitate</keyword>
<feature type="short sequence motif" description="Di-leucine internalization motif" evidence="32">
    <location>
        <begin position="844"/>
        <end position="845"/>
    </location>
</feature>
<evidence type="ECO:0000256" key="26">
    <source>
        <dbReference type="ARBA" id="ARBA00023139"/>
    </source>
</evidence>
<organism evidence="36">
    <name type="scientific">Human immunodeficiency virus type 1</name>
    <name type="common">HIV-1</name>
    <dbReference type="NCBI Taxonomy" id="11676"/>
    <lineage>
        <taxon>Viruses</taxon>
        <taxon>Riboviria</taxon>
        <taxon>Pararnavirae</taxon>
        <taxon>Artverviricota</taxon>
        <taxon>Revtraviricetes</taxon>
        <taxon>Ortervirales</taxon>
        <taxon>Retroviridae</taxon>
        <taxon>Orthoretrovirinae</taxon>
        <taxon>Lentivirus</taxon>
        <taxon>Lentivirus humimdef1</taxon>
    </lineage>
</organism>
<comment type="domain">
    <text evidence="32">Some of the most genetically diverse regions of the viral genome are present in Env. They are called variable regions 1 through 5 (V1 through V5). Coreceptor usage of gp120 is determined mainly by the primary structure of the third variable region (V3) in the outer domain of gp120. The sequence of V3 determines which coreceptor, CCR5 and/or CXCR4 (corresponding to R5/macrophage, X4/T cell and R5X4/T cell and macrophage tropism), is used to trigger the fusion potential of the Env complex, and hence which cells the virus can infect. Binding to CCR5 involves a region adjacent in addition to V3.</text>
</comment>
<feature type="domain" description="Human immunodeficiency virus 1 envelope glycoprotein Gp120" evidence="34">
    <location>
        <begin position="33"/>
        <end position="136"/>
    </location>
</feature>
<keyword evidence="15 32" id="KW-0053">Apoptosis</keyword>
<keyword evidence="31 32" id="KW-1160">Virus entry into host cell</keyword>
<evidence type="ECO:0000256" key="31">
    <source>
        <dbReference type="ARBA" id="ARBA00023296"/>
    </source>
</evidence>
<evidence type="ECO:0000256" key="29">
    <source>
        <dbReference type="ARBA" id="ARBA00023280"/>
    </source>
</evidence>
<comment type="function">
    <text evidence="32">Transmembrane protein gp41: Acts as a class I viral fusion protein. Under the current model, the protein has at least 3 conformational states: pre-fusion native state, pre-hairpin intermediate state, and post-fusion hairpin state. During fusion of viral and target intracellular membranes, the coiled coil regions (heptad repeats) assume a trimer-of-hairpins structure, positioning the fusion peptide in close proximity to the C-terminal region of the ectodomain. The formation of this structure appears to drive apposition and subsequent fusion of viral and target cell membranes. Complete fusion occurs in host cell endosomes and is dynamin-dependent, however some lipid transfer might occur at the plasma membrane. The virus undergoes clathrin-dependent internalization long before endosomal fusion, thus minimizing the surface exposure of conserved viral epitopes during fusion and reducing the efficacy of inhibitors targeting these epitopes. Membranes fusion leads to delivery of the nucleocapsid into the cytoplasm.</text>
</comment>
<dbReference type="EMBL" id="FJ443446">
    <property type="protein sequence ID" value="ACS67169.1"/>
    <property type="molecule type" value="Genomic_DNA"/>
</dbReference>
<gene>
    <name evidence="32 36" type="primary">env</name>
</gene>
<feature type="domain" description="Retroviral envelope protein GP41-like" evidence="35">
    <location>
        <begin position="512"/>
        <end position="702"/>
    </location>
</feature>
<evidence type="ECO:0000256" key="14">
    <source>
        <dbReference type="ARBA" id="ARBA00022692"/>
    </source>
</evidence>
<evidence type="ECO:0000313" key="41">
    <source>
        <dbReference type="EMBL" id="ACS67166.1"/>
    </source>
</evidence>
<dbReference type="InterPro" id="IPR000777">
    <property type="entry name" value="HIV1_Gp120"/>
</dbReference>
<feature type="lipid moiety-binding region" description="S-palmitoyl cysteine; by host" evidence="32">
    <location>
        <position position="826"/>
    </location>
</feature>
<keyword evidence="14 32" id="KW-0812">Transmembrane</keyword>
<reference evidence="36" key="1">
    <citation type="submission" date="2008-10" db="EMBL/GenBank/DDBJ databases">
        <authorList>
            <person name="Hraber P.T."/>
        </authorList>
    </citation>
    <scope>NUCLEOTIDE SEQUENCE</scope>
    <source>
        <strain evidence="44">CAP84.1.00A10</strain>
        <strain evidence="42">CAP84.1.00A3</strain>
        <strain evidence="46">CAP84.1.00C5</strain>
        <strain evidence="47">CAP84.1.00D1</strain>
        <strain evidence="38">CAP84.1.00D10</strain>
        <strain evidence="39">CAP84.1.00D11</strain>
        <strain evidence="45">CAP84.1.00E5</strain>
        <strain evidence="37">CAP84.1.00E9</strain>
        <strain evidence="40">CAP84.1.00F12</strain>
        <strain evidence="43">CAP84.1.00F3</strain>
        <strain evidence="48">CAP84.1.00F7</strain>
        <strain evidence="36">CAP84.1.00G10</strain>
        <strain evidence="41">CAP84.1.00H3</strain>
    </source>
</reference>
<feature type="coiled-coil region" evidence="32">
    <location>
        <begin position="615"/>
        <end position="649"/>
    </location>
</feature>
<feature type="region of interest" description="MPER; binding to GalCer" evidence="32">
    <location>
        <begin position="644"/>
        <end position="665"/>
    </location>
</feature>
<evidence type="ECO:0000256" key="22">
    <source>
        <dbReference type="ARBA" id="ARBA00022989"/>
    </source>
</evidence>
<comment type="PTM">
    <text evidence="32">Highly glycosylated by host. The high number of glycan on the protein is reffered to as 'glycan shield' because it contributes to hide protein sequence from adaptive immune system.</text>
</comment>
<sequence length="845" mass="96014">MRVRGIQRNWPQWWIWGMLGFWMIIMCRVMGNLWVTVYYGVPVWTDAKTTLFCASDAKAYEREVHNVWATHACVPTDPNPQEIVLGNVTENFNMWKNDMVDQMHEDIISLWDQSLKPCVKLTPLCVTLKCTNATYNNSNGEVKNCTFNTTTEIRDRKQNAFALFYRSDVVPIKENNKNGSEENSYILINCNTSTITQACPKVSFDPIPIHYCAPAGYAILKCNNKTFSGTGPCLNVSTVQCTHGIKPVVSTQLLLNGSLAEEEIIIRSENLTNNVKTIIVHLNESIQIVCTRPNNNTRKSIRIGPGQTFFATNEIIGNIRQAHCNISKTDWEKTLEKVKEKLKEHYNKTIEFKQPVSGGDLEVTTHSFNCRGEFFYCNTTNLFNLNSTDGSNITNITIPCRIKQIINMWQKVGRAMYAPPIEGIITCNSSITGLLLTRDGGGNESETETFRPAGGDMKDNWRSELYKYKVVQIKPLGIAPTTAKRRVVEREKRAVGIGAVFLGFLGAAGSTMGAASITLTVQARQLLSGIVQQQSNLLRAIEAQQHMLQLTVWGIKQLQTRVLAIERYLKDQQLLGLWGCSGKLICTTTVPWNSSWSNKSHSDIWDNMTWMQWDREINNYTNTIYRLLEESQTQQEKNEKDLLALDSWNSLWNWFSITKWLWYIKIFIMIVGGLIGLRIIFGVLSIVKRVRQGYSPLSFQTLIPNPRGLDRLGRIEEEGGEQDKDRSIRLVNGFLALFWDDLRSLCLFCYHQLRDFILIVARAVGLLGHSSLRGLQKGWEALKYLGNLVLYGGQELKRRAIRLLDSLAITVAEGTDRIIEVAQRICRAIRNIPRRIRQGFEAALL</sequence>
<comment type="function">
    <text evidence="32">Envelope glycoprotein gp160: Oligomerizes in the host endoplasmic reticulum into predominantly trimers. In a second time, gp160 transits in the host Golgi, where glycosylation is completed. The precursor is then proteolytically cleaved in the trans-Golgi and thereby activated by cellular furin or furin-like proteases to produce gp120 and gp41.</text>
</comment>
<feature type="chain" id="PRO_5042638573" description="Transmembrane protein gp41" evidence="32">
    <location>
        <begin position="494"/>
        <end position="845"/>
    </location>
</feature>
<dbReference type="GO" id="GO:1903908">
    <property type="term" value="P:positive regulation of plasma membrane raft polarization"/>
    <property type="evidence" value="ECO:0007669"/>
    <property type="project" value="UniProtKB-UniRule"/>
</dbReference>
<dbReference type="GO" id="GO:0016020">
    <property type="term" value="C:membrane"/>
    <property type="evidence" value="ECO:0007669"/>
    <property type="project" value="UniProtKB-UniRule"/>
</dbReference>
<comment type="miscellaneous">
    <text evidence="32">Inhibitors targeting HIV-1 viral envelope proteins are used as antiretroviral drugs. Attachment of virions to the cell surface via non-specific interactions and CD4 binding can be blocked by inhibitors that include cyanovirin-N, cyclotriazadisulfonamide analogs, PRO 2000, TNX 355 and PRO 542. In addition, BMS 806 can block CD4-induced conformational changes. Env interactions with the coreceptor molecules can be targeted by CCR5 antagonists including SCH-D, maraviroc (UK 427857) and aplaviroc (GW 873140), and the CXCR4 antagonist AMD 070. Fusion of viral and cellular membranes can be inhibited by peptides such as enfuvirtide and tifuvirtide (T 1249). Resistance to inhibitors associated with mutations in Env are observed. Most of the time, single mutations confer only a modest reduction in drug susceptibility. Combination of several mutations is usually required to develop a high-level drug resistance.</text>
</comment>
<comment type="domain">
    <text evidence="32">The YXXL motif is involved in determining the exact site of viral release at the surface of infected mononuclear cells and promotes endocytosis. YXXL and di-leucine endocytosis motifs interact directly or indirectly with the clathrin adapter complexes, opperate independently, and their activities are not additive.</text>
</comment>
<evidence type="ECO:0000313" key="48">
    <source>
        <dbReference type="EMBL" id="ACS67175.1"/>
    </source>
</evidence>
<evidence type="ECO:0000256" key="18">
    <source>
        <dbReference type="ARBA" id="ARBA00022844"/>
    </source>
</evidence>
<evidence type="ECO:0000313" key="44">
    <source>
        <dbReference type="EMBL" id="ACS67170.1"/>
    </source>
</evidence>
<dbReference type="EMBL" id="FJ443168">
    <property type="protein sequence ID" value="ACS66924.1"/>
    <property type="molecule type" value="Genomic_DNA"/>
</dbReference>
<keyword evidence="19 32" id="KW-1043">Host membrane</keyword>
<evidence type="ECO:0000256" key="4">
    <source>
        <dbReference type="ARBA" id="ARBA00004563"/>
    </source>
</evidence>
<evidence type="ECO:0000256" key="8">
    <source>
        <dbReference type="ARBA" id="ARBA00022510"/>
    </source>
</evidence>
<evidence type="ECO:0000313" key="37">
    <source>
        <dbReference type="EMBL" id="ACS66924.1"/>
    </source>
</evidence>
<dbReference type="FunFam" id="1.10.287.210:FF:000001">
    <property type="entry name" value="Envelope glycoprotein gp160"/>
    <property type="match status" value="1"/>
</dbReference>
<evidence type="ECO:0000256" key="9">
    <source>
        <dbReference type="ARBA" id="ARBA00022511"/>
    </source>
</evidence>
<comment type="similarity">
    <text evidence="32">Belongs to the HIV-1 env protein family.</text>
</comment>
<dbReference type="EMBL" id="FJ443167">
    <property type="protein sequence ID" value="ACS66923.1"/>
    <property type="molecule type" value="Genomic_DNA"/>
</dbReference>
<evidence type="ECO:0000256" key="19">
    <source>
        <dbReference type="ARBA" id="ARBA00022870"/>
    </source>
</evidence>
<dbReference type="GO" id="GO:0019064">
    <property type="term" value="P:fusion of virus membrane with host plasma membrane"/>
    <property type="evidence" value="ECO:0007669"/>
    <property type="project" value="UniProtKB-UniRule"/>
</dbReference>
<keyword evidence="11 32" id="KW-0945">Host-virus interaction</keyword>
<comment type="caution">
    <text evidence="32 33">Lacks conserved residue(s) required for the propagation of feature annotation.</text>
</comment>
<dbReference type="EMBL" id="FJ443449">
    <property type="protein sequence ID" value="ACS67172.1"/>
    <property type="molecule type" value="Genomic_DNA"/>
</dbReference>
<keyword evidence="16 32" id="KW-0732">Signal</keyword>
<evidence type="ECO:0000256" key="23">
    <source>
        <dbReference type="ARBA" id="ARBA00023046"/>
    </source>
</evidence>
<feature type="site" description="Cleavage; by host furin" evidence="32">
    <location>
        <begin position="493"/>
        <end position="494"/>
    </location>
</feature>
<dbReference type="FunFam" id="2.170.40.20:FF:000004">
    <property type="entry name" value="Envelope glycoprotein gp160"/>
    <property type="match status" value="1"/>
</dbReference>
<dbReference type="GO" id="GO:0019082">
    <property type="term" value="P:viral protein processing"/>
    <property type="evidence" value="ECO:0007669"/>
    <property type="project" value="UniProtKB-UniRule"/>
</dbReference>
<comment type="PTM">
    <text evidence="32">Specific enzymatic cleavages in vivo yield mature proteins. Envelope glycoproteins are synthesized as a inactive precursor that is heavily N-glycosylated and processed likely by host cell furin in the Golgi to yield the mature SU and TM proteins. The cleavage site between SU and TM requires the minimal sequence [KR]-X-[KR]-R. About 2 of the 9 disulfide bonds of gp41 are reduced by P4HB/PDI, following binding to CD4 receptor.</text>
</comment>
<keyword evidence="22 32" id="KW-1133">Transmembrane helix</keyword>
<evidence type="ECO:0000256" key="1">
    <source>
        <dbReference type="ARBA" id="ARBA00004402"/>
    </source>
</evidence>
<dbReference type="FunFam" id="1.20.5.490:FF:000001">
    <property type="entry name" value="Envelope glycoprotein gp160"/>
    <property type="match status" value="1"/>
</dbReference>
<dbReference type="GO" id="GO:0039654">
    <property type="term" value="P:fusion of virus membrane with host endosome membrane"/>
    <property type="evidence" value="ECO:0007669"/>
    <property type="project" value="UniProtKB-UniRule"/>
</dbReference>
<comment type="subcellular location">
    <molecule>Surface protein gp120</molecule>
    <subcellularLocation>
        <location evidence="32">Virion membrane</location>
        <topology evidence="32">Peripheral membrane protein</topology>
    </subcellularLocation>
    <subcellularLocation>
        <location evidence="32">Host cell membrane</location>
        <topology evidence="32">Peripheral membrane protein</topology>
    </subcellularLocation>
    <subcellularLocation>
        <location evidence="32">Host endosome membrane</location>
        <topology evidence="32">Single-pass type I membrane protein</topology>
    </subcellularLocation>
    <text evidence="32">The surface protein is not anchored to the viral envelope, but associates with the extravirion surface through its binding to TM. It is probably concentrated at the site of budding and incorporated into the virions possibly by contacts between the cytoplasmic tail of Env and the N-terminus of Gag.</text>
</comment>
<evidence type="ECO:0000313" key="46">
    <source>
        <dbReference type="EMBL" id="ACS67172.1"/>
    </source>
</evidence>
<evidence type="ECO:0000313" key="43">
    <source>
        <dbReference type="EMBL" id="ACS67169.1"/>
    </source>
</evidence>
<dbReference type="EMBL" id="FJ443443">
    <property type="protein sequence ID" value="ACS67166.1"/>
    <property type="molecule type" value="Genomic_DNA"/>
</dbReference>
<evidence type="ECO:0000256" key="21">
    <source>
        <dbReference type="ARBA" id="ARBA00022890"/>
    </source>
</evidence>
<feature type="region of interest" description="Immunosuppression" evidence="32">
    <location>
        <begin position="556"/>
        <end position="574"/>
    </location>
</feature>
<keyword evidence="23 32" id="KW-1039">Host endosome</keyword>
<evidence type="ECO:0000256" key="12">
    <source>
        <dbReference type="ARBA" id="ARBA00022595"/>
    </source>
</evidence>
<dbReference type="GO" id="GO:0019062">
    <property type="term" value="P:virion attachment to host cell"/>
    <property type="evidence" value="ECO:0007669"/>
    <property type="project" value="UniProtKB-UniRule"/>
</dbReference>
<evidence type="ECO:0000256" key="6">
    <source>
        <dbReference type="ARBA" id="ARBA00004650"/>
    </source>
</evidence>
<dbReference type="GO" id="GO:0075512">
    <property type="term" value="P:clathrin-dependent endocytosis of virus by host cell"/>
    <property type="evidence" value="ECO:0007669"/>
    <property type="project" value="UniProtKB-UniRule"/>
</dbReference>
<evidence type="ECO:0000313" key="36">
    <source>
        <dbReference type="EMBL" id="ACS66923.1"/>
    </source>
</evidence>
<keyword evidence="28 32" id="KW-0325">Glycoprotein</keyword>
<evidence type="ECO:0000256" key="27">
    <source>
        <dbReference type="ARBA" id="ARBA00023157"/>
    </source>
</evidence>
<evidence type="ECO:0000256" key="25">
    <source>
        <dbReference type="ARBA" id="ARBA00023136"/>
    </source>
</evidence>
<dbReference type="FunFam" id="2.170.40.20:FF:000003">
    <property type="entry name" value="Envelope glycoprotein gp160"/>
    <property type="match status" value="1"/>
</dbReference>
<keyword evidence="20 32" id="KW-0261">Viral envelope protein</keyword>
<feature type="short sequence motif" description="YXXL motif; contains endocytosis signal" evidence="32">
    <location>
        <begin position="694"/>
        <end position="697"/>
    </location>
</feature>
<evidence type="ECO:0000256" key="17">
    <source>
        <dbReference type="ARBA" id="ARBA00022804"/>
    </source>
</evidence>
<dbReference type="EMBL" id="FJ443447">
    <property type="protein sequence ID" value="ACS67170.1"/>
    <property type="molecule type" value="Genomic_DNA"/>
</dbReference>
<keyword evidence="8 32" id="KW-1170">Fusion of virus membrane with host endosomal membrane</keyword>
<evidence type="ECO:0000256" key="7">
    <source>
        <dbReference type="ARBA" id="ARBA00022506"/>
    </source>
</evidence>
<proteinExistence type="inferred from homology"/>
<evidence type="ECO:0000256" key="28">
    <source>
        <dbReference type="ARBA" id="ARBA00023180"/>
    </source>
</evidence>
<dbReference type="CDD" id="cd09909">
    <property type="entry name" value="HIV-1-like_HR1-HR2"/>
    <property type="match status" value="1"/>
</dbReference>
<dbReference type="EMBL" id="FJ443448">
    <property type="protein sequence ID" value="ACS67171.1"/>
    <property type="molecule type" value="Genomic_DNA"/>
</dbReference>
<protein>
    <recommendedName>
        <fullName evidence="32">Envelope glycoprotein gp160</fullName>
    </recommendedName>
    <alternativeName>
        <fullName evidence="32">Env polyprotein</fullName>
    </alternativeName>
    <component>
        <recommendedName>
            <fullName evidence="32">Surface protein gp120</fullName>
            <shortName evidence="32">SU</shortName>
        </recommendedName>
        <alternativeName>
            <fullName evidence="32">Glycoprotein 120</fullName>
            <shortName evidence="32">gp120</shortName>
        </alternativeName>
    </component>
    <component>
        <recommendedName>
            <fullName evidence="32">Transmembrane protein gp41</fullName>
            <shortName evidence="32">TM</shortName>
        </recommendedName>
        <alternativeName>
            <fullName evidence="32">Glycoprotein 41</fullName>
            <shortName evidence="32">gp41</shortName>
        </alternativeName>
    </component>
</protein>
<dbReference type="GO" id="GO:0055036">
    <property type="term" value="C:virion membrane"/>
    <property type="evidence" value="ECO:0007669"/>
    <property type="project" value="UniProtKB-SubCell"/>
</dbReference>
<evidence type="ECO:0000256" key="33">
    <source>
        <dbReference type="RuleBase" id="RU363095"/>
    </source>
</evidence>
<comment type="domain">
    <text evidence="32">The CD4-binding region is targeted by the antibody b12.</text>
</comment>
<comment type="domain">
    <text evidence="32 33">The 17 amino acids long immunosuppressive region is present in many retroviral envelope proteins. Synthetic peptides derived from this relatively conserved sequence inhibit immune function in vitro and in vivo.</text>
</comment>
<name>C6FXA4_HV1</name>
<evidence type="ECO:0000313" key="40">
    <source>
        <dbReference type="EMBL" id="ACS66931.1"/>
    </source>
</evidence>
<dbReference type="GO" id="GO:0044175">
    <property type="term" value="C:host cell endosome membrane"/>
    <property type="evidence" value="ECO:0007669"/>
    <property type="project" value="UniProtKB-SubCell"/>
</dbReference>
<evidence type="ECO:0000256" key="3">
    <source>
        <dbReference type="ARBA" id="ARBA00004505"/>
    </source>
</evidence>
<evidence type="ECO:0000313" key="39">
    <source>
        <dbReference type="EMBL" id="ACS66929.1"/>
    </source>
</evidence>
<dbReference type="EMBL" id="FJ443445">
    <property type="protein sequence ID" value="ACS67168.1"/>
    <property type="molecule type" value="Genomic_DNA"/>
</dbReference>
<evidence type="ECO:0000256" key="30">
    <source>
        <dbReference type="ARBA" id="ARBA00023288"/>
    </source>
</evidence>
<dbReference type="Gene3D" id="2.170.40.20">
    <property type="entry name" value="Human immunodeficiency virus 1, Gp160, envelope glycoprotein"/>
    <property type="match status" value="2"/>
</dbReference>
<keyword evidence="9 32" id="KW-1032">Host cell membrane</keyword>
<dbReference type="Gene3D" id="1.10.287.210">
    <property type="match status" value="1"/>
</dbReference>
<evidence type="ECO:0000256" key="13">
    <source>
        <dbReference type="ARBA" id="ARBA00022685"/>
    </source>
</evidence>
<feature type="region of interest" description="Fusion peptide" evidence="32">
    <location>
        <begin position="494"/>
        <end position="514"/>
    </location>
</feature>
<keyword evidence="7 32" id="KW-1168">Fusion of virus membrane with host membrane</keyword>
<keyword evidence="24 32" id="KW-0175">Coiled coil</keyword>
<keyword evidence="12 32" id="KW-1162">Viral penetration into host cytoplasm</keyword>
<evidence type="ECO:0000259" key="34">
    <source>
        <dbReference type="Pfam" id="PF00516"/>
    </source>
</evidence>
<comment type="subcellular location">
    <molecule>Transmembrane protein gp41</molecule>
    <subcellularLocation>
        <location evidence="32">Virion membrane</location>
        <topology evidence="32">Single-pass type I membrane protein</topology>
    </subcellularLocation>
    <subcellularLocation>
        <location evidence="32">Host cell membrane</location>
        <topology evidence="32">Single-pass type I membrane protein</topology>
    </subcellularLocation>
    <subcellularLocation>
        <location evidence="32">Host endosome membrane</location>
        <topology evidence="32">Single-pass type I membrane protein</topology>
    </subcellularLocation>
    <text evidence="32">It is probably concentrated at the site of budding and incorporated into the virions possibly by contacts between the cytoplasmic tail of Env and the N-terminus of Gag.</text>
</comment>
<comment type="subcellular location">
    <subcellularLocation>
        <location evidence="3">Host cell membrane</location>
        <topology evidence="3">Peripheral membrane protein</topology>
    </subcellularLocation>
    <subcellularLocation>
        <location evidence="1">Host cell membrane</location>
        <topology evidence="1">Single-pass type I membrane protein</topology>
    </subcellularLocation>
    <subcellularLocation>
        <location evidence="2">Host endosome membrane</location>
        <topology evidence="2">Peripheral membrane protein</topology>
    </subcellularLocation>
    <subcellularLocation>
        <location evidence="5">Host endosome membrane</location>
        <topology evidence="5">Single-pass type I membrane protein</topology>
    </subcellularLocation>
    <subcellularLocation>
        <location evidence="6">Virion membrane</location>
        <topology evidence="6">Peripheral membrane protein</topology>
    </subcellularLocation>
    <subcellularLocation>
        <location evidence="4">Virion membrane</location>
        <topology evidence="4">Single-pass type I membrane protein</topology>
    </subcellularLocation>
</comment>
<evidence type="ECO:0000313" key="38">
    <source>
        <dbReference type="EMBL" id="ACS66927.1"/>
    </source>
</evidence>
<dbReference type="SUPFAM" id="SSF58069">
    <property type="entry name" value="Virus ectodomain"/>
    <property type="match status" value="1"/>
</dbReference>
<comment type="miscellaneous">
    <text evidence="32">HIV-1 lineages are divided in three main groups, M (for Major), O (for Outlier), and N (for New, or Non-M, Non-O). The vast majority of strains found worldwide belong to the group M. Group O seems to be endemic to and largely confined to Cameroon and neighboring countries in West Central Africa, where these viruses represent a small minority of HIV-1 strains. The group N is represented by a limited number of isolates from Cameroonian persons. The group M is further subdivided in 9 clades or subtypes (A to D, F to H, J and K).</text>
</comment>
<dbReference type="HAMAP" id="MF_04083">
    <property type="entry name" value="HIV_ENV"/>
    <property type="match status" value="1"/>
</dbReference>
<dbReference type="GO" id="GO:1903911">
    <property type="term" value="P:positive regulation of receptor clustering"/>
    <property type="evidence" value="ECO:0007669"/>
    <property type="project" value="UniProtKB-UniRule"/>
</dbReference>
<evidence type="ECO:0000256" key="20">
    <source>
        <dbReference type="ARBA" id="ARBA00022879"/>
    </source>
</evidence>
<keyword evidence="21 32" id="KW-1164">Virus endocytosis by host</keyword>
<keyword evidence="30 32" id="KW-0449">Lipoprotein</keyword>
<feature type="transmembrane region" description="Helical" evidence="33">
    <location>
        <begin position="13"/>
        <end position="41"/>
    </location>
</feature>
<keyword evidence="27 32" id="KW-1015">Disulfide bond</keyword>
<evidence type="ECO:0000256" key="16">
    <source>
        <dbReference type="ARBA" id="ARBA00022729"/>
    </source>
</evidence>
<dbReference type="GO" id="GO:0052031">
    <property type="term" value="P:symbiont-mediated perturbation of host defense response"/>
    <property type="evidence" value="ECO:0007669"/>
    <property type="project" value="UniProtKB-UniRule"/>
</dbReference>
<feature type="chain" id="PRO_5042638572" description="Envelope glycoprotein gp160" evidence="32">
    <location>
        <begin position="32"/>
        <end position="845"/>
    </location>
</feature>
<keyword evidence="10 32" id="KW-1165">Clathrin-mediated endocytosis of virus by host</keyword>
<evidence type="ECO:0000256" key="32">
    <source>
        <dbReference type="HAMAP-Rule" id="MF_04083"/>
    </source>
</evidence>
<feature type="region of interest" description="V5" evidence="32">
    <location>
        <begin position="443"/>
        <end position="453"/>
    </location>
</feature>
<dbReference type="InterPro" id="IPR000328">
    <property type="entry name" value="GP41-like"/>
</dbReference>
<dbReference type="InterPro" id="IPR037527">
    <property type="entry name" value="Gp160"/>
</dbReference>
<dbReference type="Pfam" id="PF00516">
    <property type="entry name" value="GP120"/>
    <property type="match status" value="2"/>
</dbReference>
<feature type="transmembrane region" description="Helical" evidence="33">
    <location>
        <begin position="494"/>
        <end position="517"/>
    </location>
</feature>